<dbReference type="Proteomes" id="UP001054837">
    <property type="component" value="Unassembled WGS sequence"/>
</dbReference>
<evidence type="ECO:0000313" key="1">
    <source>
        <dbReference type="EMBL" id="GIY20150.1"/>
    </source>
</evidence>
<evidence type="ECO:0000313" key="2">
    <source>
        <dbReference type="Proteomes" id="UP001054837"/>
    </source>
</evidence>
<reference evidence="1 2" key="1">
    <citation type="submission" date="2021-06" db="EMBL/GenBank/DDBJ databases">
        <title>Caerostris darwini draft genome.</title>
        <authorList>
            <person name="Kono N."/>
            <person name="Arakawa K."/>
        </authorList>
    </citation>
    <scope>NUCLEOTIDE SEQUENCE [LARGE SCALE GENOMIC DNA]</scope>
</reference>
<keyword evidence="2" id="KW-1185">Reference proteome</keyword>
<comment type="caution">
    <text evidence="1">The sequence shown here is derived from an EMBL/GenBank/DDBJ whole genome shotgun (WGS) entry which is preliminary data.</text>
</comment>
<sequence length="95" mass="11243">MKMMFCQSSIDAESSPRRHFFFWMTVLEVFRLISTGGGRHFVARCLNFLWYQQCSGFSLCLDRLAERLLLRPLDWSRVRASRREVISHNIVRKSG</sequence>
<dbReference type="EMBL" id="BPLQ01006108">
    <property type="protein sequence ID" value="GIY20150.1"/>
    <property type="molecule type" value="Genomic_DNA"/>
</dbReference>
<proteinExistence type="predicted"/>
<organism evidence="1 2">
    <name type="scientific">Caerostris darwini</name>
    <dbReference type="NCBI Taxonomy" id="1538125"/>
    <lineage>
        <taxon>Eukaryota</taxon>
        <taxon>Metazoa</taxon>
        <taxon>Ecdysozoa</taxon>
        <taxon>Arthropoda</taxon>
        <taxon>Chelicerata</taxon>
        <taxon>Arachnida</taxon>
        <taxon>Araneae</taxon>
        <taxon>Araneomorphae</taxon>
        <taxon>Entelegynae</taxon>
        <taxon>Araneoidea</taxon>
        <taxon>Araneidae</taxon>
        <taxon>Caerostris</taxon>
    </lineage>
</organism>
<protein>
    <submittedName>
        <fullName evidence="1">Uncharacterized protein</fullName>
    </submittedName>
</protein>
<dbReference type="AlphaFoldDB" id="A0AAV4RIV9"/>
<name>A0AAV4RIV9_9ARAC</name>
<gene>
    <name evidence="1" type="ORF">CDAR_579981</name>
</gene>
<accession>A0AAV4RIV9</accession>